<comment type="similarity">
    <text evidence="1 3">Belongs to the EXO70 family.</text>
</comment>
<keyword evidence="3" id="KW-0268">Exocytosis</keyword>
<evidence type="ECO:0000256" key="1">
    <source>
        <dbReference type="ARBA" id="ARBA00006756"/>
    </source>
</evidence>
<dbReference type="InterPro" id="IPR016159">
    <property type="entry name" value="Cullin_repeat-like_dom_sf"/>
</dbReference>
<dbReference type="InterPro" id="IPR046364">
    <property type="entry name" value="Exo70_C"/>
</dbReference>
<proteinExistence type="inferred from homology"/>
<keyword evidence="2 3" id="KW-0813">Transport</keyword>
<accession>A0A392MMP5</accession>
<organism evidence="5 6">
    <name type="scientific">Trifolium medium</name>
    <dbReference type="NCBI Taxonomy" id="97028"/>
    <lineage>
        <taxon>Eukaryota</taxon>
        <taxon>Viridiplantae</taxon>
        <taxon>Streptophyta</taxon>
        <taxon>Embryophyta</taxon>
        <taxon>Tracheophyta</taxon>
        <taxon>Spermatophyta</taxon>
        <taxon>Magnoliopsida</taxon>
        <taxon>eudicotyledons</taxon>
        <taxon>Gunneridae</taxon>
        <taxon>Pentapetalae</taxon>
        <taxon>rosids</taxon>
        <taxon>fabids</taxon>
        <taxon>Fabales</taxon>
        <taxon>Fabaceae</taxon>
        <taxon>Papilionoideae</taxon>
        <taxon>50 kb inversion clade</taxon>
        <taxon>NPAAA clade</taxon>
        <taxon>Hologalegina</taxon>
        <taxon>IRL clade</taxon>
        <taxon>Trifolieae</taxon>
        <taxon>Trifolium</taxon>
    </lineage>
</organism>
<keyword evidence="3" id="KW-0653">Protein transport</keyword>
<name>A0A392MMP5_9FABA</name>
<evidence type="ECO:0000259" key="4">
    <source>
        <dbReference type="Pfam" id="PF03081"/>
    </source>
</evidence>
<dbReference type="GO" id="GO:0015031">
    <property type="term" value="P:protein transport"/>
    <property type="evidence" value="ECO:0007669"/>
    <property type="project" value="UniProtKB-KW"/>
</dbReference>
<feature type="domain" description="Exocyst complex subunit Exo70 C-terminal" evidence="4">
    <location>
        <begin position="59"/>
        <end position="265"/>
    </location>
</feature>
<evidence type="ECO:0000313" key="6">
    <source>
        <dbReference type="Proteomes" id="UP000265520"/>
    </source>
</evidence>
<dbReference type="GO" id="GO:0005546">
    <property type="term" value="F:phosphatidylinositol-4,5-bisphosphate binding"/>
    <property type="evidence" value="ECO:0007669"/>
    <property type="project" value="InterPro"/>
</dbReference>
<evidence type="ECO:0000256" key="3">
    <source>
        <dbReference type="RuleBase" id="RU365026"/>
    </source>
</evidence>
<dbReference type="Proteomes" id="UP000265520">
    <property type="component" value="Unassembled WGS sequence"/>
</dbReference>
<feature type="non-terminal residue" evidence="5">
    <location>
        <position position="1"/>
    </location>
</feature>
<sequence length="265" mass="30756">LILERLTANNHLDSCVSIYTEVRTLNFQATFQALDFNDLETTTLSEFDSFQSIESCIEKWSDYLEYAVKHLLELEYRASNAVFNKEIVGLDVSNECFAKTVVRSALLQGFVKFANTITKGKKEAIKLLKLLNIFASLNKLRVDFNRFFGGKNCVEIQSQMRDFIKKVINEACDIFWELPTQVESQRQSTPPADGGIPRLLSFVVDYSNELLGEYYRPILTQILEIQWSWNNNHTHKEGLEKQRQQFLLNQELHYKKIIKALELNI</sequence>
<dbReference type="PANTHER" id="PTHR12542:SF154">
    <property type="entry name" value="EXOCYST SUBUNIT EXO70 FAMILY PROTEIN"/>
    <property type="match status" value="1"/>
</dbReference>
<dbReference type="AlphaFoldDB" id="A0A392MMP5"/>
<evidence type="ECO:0000256" key="2">
    <source>
        <dbReference type="ARBA" id="ARBA00022448"/>
    </source>
</evidence>
<reference evidence="5 6" key="1">
    <citation type="journal article" date="2018" name="Front. Plant Sci.">
        <title>Red Clover (Trifolium pratense) and Zigzag Clover (T. medium) - A Picture of Genomic Similarities and Differences.</title>
        <authorList>
            <person name="Dluhosova J."/>
            <person name="Istvanek J."/>
            <person name="Nedelnik J."/>
            <person name="Repkova J."/>
        </authorList>
    </citation>
    <scope>NUCLEOTIDE SEQUENCE [LARGE SCALE GENOMIC DNA]</scope>
    <source>
        <strain evidence="6">cv. 10/8</strain>
        <tissue evidence="5">Leaf</tissue>
    </source>
</reference>
<dbReference type="GO" id="GO:0006887">
    <property type="term" value="P:exocytosis"/>
    <property type="evidence" value="ECO:0007669"/>
    <property type="project" value="UniProtKB-KW"/>
</dbReference>
<dbReference type="PANTHER" id="PTHR12542">
    <property type="entry name" value="EXOCYST COMPLEX PROTEIN EXO70"/>
    <property type="match status" value="1"/>
</dbReference>
<dbReference type="Gene3D" id="1.20.1280.170">
    <property type="entry name" value="Exocyst complex component Exo70"/>
    <property type="match status" value="1"/>
</dbReference>
<dbReference type="SUPFAM" id="SSF74788">
    <property type="entry name" value="Cullin repeat-like"/>
    <property type="match status" value="1"/>
</dbReference>
<gene>
    <name evidence="5" type="ORF">A2U01_0009362</name>
</gene>
<comment type="function">
    <text evidence="3">Component of the exocyst complex.</text>
</comment>
<dbReference type="EMBL" id="LXQA010014236">
    <property type="protein sequence ID" value="MCH88473.1"/>
    <property type="molecule type" value="Genomic_DNA"/>
</dbReference>
<dbReference type="InterPro" id="IPR004140">
    <property type="entry name" value="Exo70"/>
</dbReference>
<comment type="caution">
    <text evidence="5">The sequence shown here is derived from an EMBL/GenBank/DDBJ whole genome shotgun (WGS) entry which is preliminary data.</text>
</comment>
<protein>
    <recommendedName>
        <fullName evidence="3">Exocyst subunit Exo70 family protein</fullName>
    </recommendedName>
</protein>
<keyword evidence="6" id="KW-1185">Reference proteome</keyword>
<dbReference type="GO" id="GO:0000145">
    <property type="term" value="C:exocyst"/>
    <property type="evidence" value="ECO:0007669"/>
    <property type="project" value="InterPro"/>
</dbReference>
<evidence type="ECO:0000313" key="5">
    <source>
        <dbReference type="EMBL" id="MCH88473.1"/>
    </source>
</evidence>
<dbReference type="Pfam" id="PF03081">
    <property type="entry name" value="Exo70_C"/>
    <property type="match status" value="1"/>
</dbReference>